<dbReference type="InterPro" id="IPR002641">
    <property type="entry name" value="PNPLA_dom"/>
</dbReference>
<sequence>MEETEDNIFESNYEKEMNLSLCGCGFLGIYHLGVAACLKQHGSSFLSSIQKVAGASAGALVASVLVIDDSKIEECKNFTYGLAKEVKSKPLGALTPGYNLLDSIKTFLNTMLPEDAHQKASGKLYISLTNTRTRKNVIVHQYPSREHLIKCLLASSHIPLYASRLPVKIDGQKYMDGGITDNMVVFKNERTIQVSPFCGRQDISPNDKLGKEWYVSVNNQGFQVNKNNLIRFSHAMIPPSNKVLVQYYNQGFKDAKTFLIKEKIL</sequence>
<keyword evidence="5" id="KW-1185">Reference proteome</keyword>
<dbReference type="PROSITE" id="PS51635">
    <property type="entry name" value="PNPLA"/>
    <property type="match status" value="1"/>
</dbReference>
<dbReference type="GO" id="GO:0005737">
    <property type="term" value="C:cytoplasm"/>
    <property type="evidence" value="ECO:0007669"/>
    <property type="project" value="TreeGrafter"/>
</dbReference>
<dbReference type="PANTHER" id="PTHR12406">
    <property type="entry name" value="CALCIUM-INDEPENDENT PHOSPHOLIPASE A2 IPLA2 -RELATED"/>
    <property type="match status" value="1"/>
</dbReference>
<dbReference type="EC" id="3.1.1.-" evidence="4"/>
<dbReference type="OrthoDB" id="197155at2759"/>
<evidence type="ECO:0000313" key="5">
    <source>
        <dbReference type="Proteomes" id="UP000683360"/>
    </source>
</evidence>
<feature type="short sequence motif" description="GXGXXG" evidence="2">
    <location>
        <begin position="23"/>
        <end position="28"/>
    </location>
</feature>
<dbReference type="Pfam" id="PF01734">
    <property type="entry name" value="Patatin"/>
    <property type="match status" value="1"/>
</dbReference>
<evidence type="ECO:0000256" key="2">
    <source>
        <dbReference type="PROSITE-ProRule" id="PRU01161"/>
    </source>
</evidence>
<dbReference type="Gene3D" id="3.40.1090.10">
    <property type="entry name" value="Cytosolic phospholipase A2 catalytic domain"/>
    <property type="match status" value="2"/>
</dbReference>
<dbReference type="Proteomes" id="UP000683360">
    <property type="component" value="Unassembled WGS sequence"/>
</dbReference>
<keyword evidence="2 4" id="KW-0378">Hydrolase</keyword>
<accession>A0A8S3Q9S9</accession>
<feature type="active site" description="Nucleophile" evidence="2">
    <location>
        <position position="56"/>
    </location>
</feature>
<evidence type="ECO:0000259" key="3">
    <source>
        <dbReference type="PROSITE" id="PS51635"/>
    </source>
</evidence>
<dbReference type="AlphaFoldDB" id="A0A8S3Q9S9"/>
<organism evidence="4 5">
    <name type="scientific">Mytilus edulis</name>
    <name type="common">Blue mussel</name>
    <dbReference type="NCBI Taxonomy" id="6550"/>
    <lineage>
        <taxon>Eukaryota</taxon>
        <taxon>Metazoa</taxon>
        <taxon>Spiralia</taxon>
        <taxon>Lophotrochozoa</taxon>
        <taxon>Mollusca</taxon>
        <taxon>Bivalvia</taxon>
        <taxon>Autobranchia</taxon>
        <taxon>Pteriomorphia</taxon>
        <taxon>Mytilida</taxon>
        <taxon>Mytiloidea</taxon>
        <taxon>Mytilidae</taxon>
        <taxon>Mytilinae</taxon>
        <taxon>Mytilus</taxon>
    </lineage>
</organism>
<keyword evidence="2" id="KW-0442">Lipid degradation</keyword>
<proteinExistence type="predicted"/>
<dbReference type="GO" id="GO:0019433">
    <property type="term" value="P:triglyceride catabolic process"/>
    <property type="evidence" value="ECO:0007669"/>
    <property type="project" value="TreeGrafter"/>
</dbReference>
<dbReference type="GO" id="GO:0005811">
    <property type="term" value="C:lipid droplet"/>
    <property type="evidence" value="ECO:0007669"/>
    <property type="project" value="TreeGrafter"/>
</dbReference>
<keyword evidence="1 2" id="KW-0443">Lipid metabolism</keyword>
<dbReference type="PANTHER" id="PTHR12406:SF7">
    <property type="entry name" value="PATATIN-LIKE PHOSPHOLIPASE DOMAIN-CONTAINING PROTEIN 4"/>
    <property type="match status" value="1"/>
</dbReference>
<dbReference type="SUPFAM" id="SSF52151">
    <property type="entry name" value="FabD/lysophospholipase-like"/>
    <property type="match status" value="1"/>
</dbReference>
<dbReference type="EMBL" id="CAJPWZ010000358">
    <property type="protein sequence ID" value="CAG2191274.1"/>
    <property type="molecule type" value="Genomic_DNA"/>
</dbReference>
<dbReference type="GO" id="GO:0004806">
    <property type="term" value="F:triacylglycerol lipase activity"/>
    <property type="evidence" value="ECO:0007669"/>
    <property type="project" value="TreeGrafter"/>
</dbReference>
<comment type="caution">
    <text evidence="4">The sequence shown here is derived from an EMBL/GenBank/DDBJ whole genome shotgun (WGS) entry which is preliminary data.</text>
</comment>
<feature type="active site" description="Proton acceptor" evidence="2">
    <location>
        <position position="176"/>
    </location>
</feature>
<dbReference type="InterPro" id="IPR033562">
    <property type="entry name" value="PLPL"/>
</dbReference>
<feature type="domain" description="PNPLA" evidence="3">
    <location>
        <begin position="19"/>
        <end position="190"/>
    </location>
</feature>
<evidence type="ECO:0000313" key="4">
    <source>
        <dbReference type="EMBL" id="CAG2191274.1"/>
    </source>
</evidence>
<dbReference type="InterPro" id="IPR016035">
    <property type="entry name" value="Acyl_Trfase/lysoPLipase"/>
</dbReference>
<feature type="short sequence motif" description="DGA/G" evidence="2">
    <location>
        <begin position="176"/>
        <end position="178"/>
    </location>
</feature>
<dbReference type="GO" id="GO:0055088">
    <property type="term" value="P:lipid homeostasis"/>
    <property type="evidence" value="ECO:0007669"/>
    <property type="project" value="TreeGrafter"/>
</dbReference>
<evidence type="ECO:0000256" key="1">
    <source>
        <dbReference type="ARBA" id="ARBA00023098"/>
    </source>
</evidence>
<protein>
    <submittedName>
        <fullName evidence="4">PNPLA4</fullName>
        <ecNumber evidence="4">3.1.1.-</ecNumber>
    </submittedName>
</protein>
<feature type="short sequence motif" description="GXSXG" evidence="2">
    <location>
        <begin position="54"/>
        <end position="58"/>
    </location>
</feature>
<reference evidence="4" key="1">
    <citation type="submission" date="2021-03" db="EMBL/GenBank/DDBJ databases">
        <authorList>
            <person name="Bekaert M."/>
        </authorList>
    </citation>
    <scope>NUCLEOTIDE SEQUENCE</scope>
</reference>
<gene>
    <name evidence="4" type="ORF">MEDL_6494</name>
</gene>
<name>A0A8S3Q9S9_MYTED</name>
<dbReference type="GO" id="GO:0016020">
    <property type="term" value="C:membrane"/>
    <property type="evidence" value="ECO:0007669"/>
    <property type="project" value="TreeGrafter"/>
</dbReference>